<organism evidence="1 2">
    <name type="scientific">Mesobacterium hydrothermale</name>
    <dbReference type="NCBI Taxonomy" id="3111907"/>
    <lineage>
        <taxon>Bacteria</taxon>
        <taxon>Pseudomonadati</taxon>
        <taxon>Pseudomonadota</taxon>
        <taxon>Alphaproteobacteria</taxon>
        <taxon>Rhodobacterales</taxon>
        <taxon>Roseobacteraceae</taxon>
        <taxon>Mesobacterium</taxon>
    </lineage>
</organism>
<gene>
    <name evidence="1" type="ORF">VK792_01845</name>
</gene>
<dbReference type="EMBL" id="JAYLLH010000002">
    <property type="protein sequence ID" value="MEC3860015.1"/>
    <property type="molecule type" value="Genomic_DNA"/>
</dbReference>
<protein>
    <submittedName>
        <fullName evidence="1">Uncharacterized protein</fullName>
    </submittedName>
</protein>
<dbReference type="RefSeq" id="WP_326295642.1">
    <property type="nucleotide sequence ID" value="NZ_JAYLLH010000002.1"/>
</dbReference>
<evidence type="ECO:0000313" key="2">
    <source>
        <dbReference type="Proteomes" id="UP001348149"/>
    </source>
</evidence>
<evidence type="ECO:0000313" key="1">
    <source>
        <dbReference type="EMBL" id="MEC3860015.1"/>
    </source>
</evidence>
<sequence length="229" mass="24487">MLKRLILFLLLPWPAWAGDLLYPVPYKQLLALPHRVAGFETLPPKVEPGYELDAPLRFPGLWIGERLAGQGVAVAEVDGGRFDKLTGTPEPPLRIRAGAPKQPMAVALHRGLGSNALFPVGPDGIAARSGRGEGATALLFDVDELALGLRLHAEYADPLGIRPPPGHVVFTFYDRRGAVLDVLDLTPHPGVIALAWYFLAPVAAVTVETNDPGGIVLDDILTLTDPPLG</sequence>
<accession>A0ABU6HFX8</accession>
<keyword evidence="2" id="KW-1185">Reference proteome</keyword>
<name>A0ABU6HFX8_9RHOB</name>
<proteinExistence type="predicted"/>
<reference evidence="1 2" key="1">
    <citation type="submission" date="2024-01" db="EMBL/GenBank/DDBJ databases">
        <title>Mesobacterium rodlantinim sp. nov., isolated from shallow sea hydrothermal systems off Kueishantao Island.</title>
        <authorList>
            <person name="Su Z."/>
            <person name="Tang K."/>
        </authorList>
    </citation>
    <scope>NUCLEOTIDE SEQUENCE [LARGE SCALE GENOMIC DNA]</scope>
    <source>
        <strain evidence="1 2">TK19101</strain>
    </source>
</reference>
<comment type="caution">
    <text evidence="1">The sequence shown here is derived from an EMBL/GenBank/DDBJ whole genome shotgun (WGS) entry which is preliminary data.</text>
</comment>
<dbReference type="Proteomes" id="UP001348149">
    <property type="component" value="Unassembled WGS sequence"/>
</dbReference>